<gene>
    <name evidence="1" type="ORF">LCGC14_2983760</name>
</gene>
<sequence>MAAYANTVTALMKRAVKVDQVTGIGMFMGRCDVTNYNRTFAEITAITGKFGTLMEVICSTISDNGYLIRWDKVGKAFKAYYPADNHTHNLTYIGGITASEAVAIDGGDTLGKNAATDRTIVGADSATKGGVVAVAATVALEVTNDVDVGVVEFVAYGLI</sequence>
<organism evidence="1">
    <name type="scientific">marine sediment metagenome</name>
    <dbReference type="NCBI Taxonomy" id="412755"/>
    <lineage>
        <taxon>unclassified sequences</taxon>
        <taxon>metagenomes</taxon>
        <taxon>ecological metagenomes</taxon>
    </lineage>
</organism>
<protein>
    <submittedName>
        <fullName evidence="1">Uncharacterized protein</fullName>
    </submittedName>
</protein>
<comment type="caution">
    <text evidence="1">The sequence shown here is derived from an EMBL/GenBank/DDBJ whole genome shotgun (WGS) entry which is preliminary data.</text>
</comment>
<proteinExistence type="predicted"/>
<evidence type="ECO:0000313" key="1">
    <source>
        <dbReference type="EMBL" id="KKK64483.1"/>
    </source>
</evidence>
<name>A0A0F8X6R8_9ZZZZ</name>
<dbReference type="AlphaFoldDB" id="A0A0F8X6R8"/>
<dbReference type="EMBL" id="LAZR01061004">
    <property type="protein sequence ID" value="KKK64483.1"/>
    <property type="molecule type" value="Genomic_DNA"/>
</dbReference>
<reference evidence="1" key="1">
    <citation type="journal article" date="2015" name="Nature">
        <title>Complex archaea that bridge the gap between prokaryotes and eukaryotes.</title>
        <authorList>
            <person name="Spang A."/>
            <person name="Saw J.H."/>
            <person name="Jorgensen S.L."/>
            <person name="Zaremba-Niedzwiedzka K."/>
            <person name="Martijn J."/>
            <person name="Lind A.E."/>
            <person name="van Eijk R."/>
            <person name="Schleper C."/>
            <person name="Guy L."/>
            <person name="Ettema T.J."/>
        </authorList>
    </citation>
    <scope>NUCLEOTIDE SEQUENCE</scope>
</reference>
<accession>A0A0F8X6R8</accession>